<accession>A0AAP2DJM1</accession>
<evidence type="ECO:0000313" key="1">
    <source>
        <dbReference type="EMBL" id="MBT1696207.1"/>
    </source>
</evidence>
<dbReference type="AlphaFoldDB" id="A0AAP2DJM1"/>
<gene>
    <name evidence="1" type="ORF">KK083_04935</name>
</gene>
<dbReference type="RefSeq" id="WP_254161302.1">
    <property type="nucleotide sequence ID" value="NZ_JAHESF010000004.1"/>
</dbReference>
<name>A0AAP2DJM1_9BACT</name>
<keyword evidence="2" id="KW-1185">Reference proteome</keyword>
<comment type="caution">
    <text evidence="1">The sequence shown here is derived from an EMBL/GenBank/DDBJ whole genome shotgun (WGS) entry which is preliminary data.</text>
</comment>
<evidence type="ECO:0000313" key="2">
    <source>
        <dbReference type="Proteomes" id="UP001319200"/>
    </source>
</evidence>
<organism evidence="1 2">
    <name type="scientific">Chryseosolibacter histidini</name>
    <dbReference type="NCBI Taxonomy" id="2782349"/>
    <lineage>
        <taxon>Bacteria</taxon>
        <taxon>Pseudomonadati</taxon>
        <taxon>Bacteroidota</taxon>
        <taxon>Cytophagia</taxon>
        <taxon>Cytophagales</taxon>
        <taxon>Chryseotaleaceae</taxon>
        <taxon>Chryseosolibacter</taxon>
    </lineage>
</organism>
<proteinExistence type="predicted"/>
<protein>
    <submittedName>
        <fullName evidence="1">Uncharacterized protein</fullName>
    </submittedName>
</protein>
<reference evidence="1 2" key="1">
    <citation type="submission" date="2021-05" db="EMBL/GenBank/DDBJ databases">
        <title>A Polyphasic approach of four new species of the genus Ohtaekwangia: Ohtaekwangia histidinii sp. nov., Ohtaekwangia cretensis sp. nov., Ohtaekwangia indiensis sp. nov., Ohtaekwangia reichenbachii sp. nov. from diverse environment.</title>
        <authorList>
            <person name="Octaviana S."/>
        </authorList>
    </citation>
    <scope>NUCLEOTIDE SEQUENCE [LARGE SCALE GENOMIC DNA]</scope>
    <source>
        <strain evidence="1 2">PWU4</strain>
    </source>
</reference>
<dbReference type="Proteomes" id="UP001319200">
    <property type="component" value="Unassembled WGS sequence"/>
</dbReference>
<sequence length="65" mass="7290">MVKPILYHDISEKNKIEAELVSKIPSAERSAISHVLMSIFANARLLKTGEDKRNTGHSSIKENDQ</sequence>
<dbReference type="EMBL" id="JAHESF010000004">
    <property type="protein sequence ID" value="MBT1696207.1"/>
    <property type="molecule type" value="Genomic_DNA"/>
</dbReference>